<gene>
    <name evidence="8" type="ORF">SAMN04488028_102355</name>
</gene>
<dbReference type="GO" id="GO:0005886">
    <property type="term" value="C:plasma membrane"/>
    <property type="evidence" value="ECO:0007669"/>
    <property type="project" value="UniProtKB-SubCell"/>
</dbReference>
<dbReference type="Pfam" id="PF12698">
    <property type="entry name" value="ABC2_membrane_3"/>
    <property type="match status" value="1"/>
</dbReference>
<evidence type="ECO:0000256" key="4">
    <source>
        <dbReference type="ARBA" id="ARBA00022989"/>
    </source>
</evidence>
<feature type="transmembrane region" description="Helical" evidence="6">
    <location>
        <begin position="21"/>
        <end position="42"/>
    </location>
</feature>
<dbReference type="Proteomes" id="UP000184474">
    <property type="component" value="Unassembled WGS sequence"/>
</dbReference>
<feature type="transmembrane region" description="Helical" evidence="6">
    <location>
        <begin position="340"/>
        <end position="359"/>
    </location>
</feature>
<dbReference type="Gene3D" id="3.40.190.10">
    <property type="entry name" value="Periplasmic binding protein-like II"/>
    <property type="match status" value="1"/>
</dbReference>
<dbReference type="InterPro" id="IPR013525">
    <property type="entry name" value="ABC2_TM"/>
</dbReference>
<dbReference type="PANTHER" id="PTHR30294:SF29">
    <property type="entry name" value="MULTIDRUG ABC TRANSPORTER PERMEASE YBHS-RELATED"/>
    <property type="match status" value="1"/>
</dbReference>
<name>A0A1M6NQC4_REIAG</name>
<evidence type="ECO:0000313" key="9">
    <source>
        <dbReference type="Proteomes" id="UP000184474"/>
    </source>
</evidence>
<evidence type="ECO:0000256" key="2">
    <source>
        <dbReference type="ARBA" id="ARBA00022475"/>
    </source>
</evidence>
<dbReference type="AlphaFoldDB" id="A0A1M6NQC4"/>
<dbReference type="GO" id="GO:0140359">
    <property type="term" value="F:ABC-type transporter activity"/>
    <property type="evidence" value="ECO:0007669"/>
    <property type="project" value="InterPro"/>
</dbReference>
<sequence length="440" mass="48350">MNKILLIIKREYISRVKKKSFLIMTVLGPILFSGLFIVPIWLATRGGDEKVIQVIDESGLFAEEFVSADNMTYVYVAEDLETAKSALAVNNVFGLLYIPEMTIEAPEGVKFYSTQNPGFGLKADLEKKIRERIENIKLINSGLNQEFLDGLKSHVAIQTVNLSDSGSESESSTGAATAVGYIGAFLIYFFIFLYGAQIMRGVIEEKTNRIIEVIIASVKPFHLMMGKIIGVGGVGLTQFLLWVALSSAIVTGITAVVSSDMTPEQIEAMQQVDQLSGMPSPQQSEAQAAIENSMGALGQINIPLVLSCFVFYFLAGYLFYGALFAAIGSAVDSDADSQQFMFPVTIPLIFSVVVLSAVINDPHGSLAFWLSLVPFTSPVIMMMRIPFDVPVWQIALSMVSMIGGFIFTTWLASRIYRVGIFMHGTKVNYKTLAKWFMMKS</sequence>
<dbReference type="RefSeq" id="WP_073121281.1">
    <property type="nucleotide sequence ID" value="NZ_FRAA01000002.1"/>
</dbReference>
<evidence type="ECO:0000256" key="5">
    <source>
        <dbReference type="ARBA" id="ARBA00023136"/>
    </source>
</evidence>
<evidence type="ECO:0000256" key="3">
    <source>
        <dbReference type="ARBA" id="ARBA00022692"/>
    </source>
</evidence>
<evidence type="ECO:0000256" key="6">
    <source>
        <dbReference type="SAM" id="Phobius"/>
    </source>
</evidence>
<feature type="transmembrane region" description="Helical" evidence="6">
    <location>
        <begin position="239"/>
        <end position="257"/>
    </location>
</feature>
<keyword evidence="3 6" id="KW-0812">Transmembrane</keyword>
<evidence type="ECO:0000256" key="1">
    <source>
        <dbReference type="ARBA" id="ARBA00004651"/>
    </source>
</evidence>
<dbReference type="PANTHER" id="PTHR30294">
    <property type="entry name" value="MEMBRANE COMPONENT OF ABC TRANSPORTER YHHJ-RELATED"/>
    <property type="match status" value="1"/>
</dbReference>
<feature type="transmembrane region" description="Helical" evidence="6">
    <location>
        <begin position="178"/>
        <end position="198"/>
    </location>
</feature>
<evidence type="ECO:0000313" key="8">
    <source>
        <dbReference type="EMBL" id="SHJ97860.1"/>
    </source>
</evidence>
<feature type="transmembrane region" description="Helical" evidence="6">
    <location>
        <begin position="210"/>
        <end position="233"/>
    </location>
</feature>
<keyword evidence="4 6" id="KW-1133">Transmembrane helix</keyword>
<protein>
    <submittedName>
        <fullName evidence="8">ABC-2 type transport system permease protein</fullName>
    </submittedName>
</protein>
<feature type="transmembrane region" description="Helical" evidence="6">
    <location>
        <begin position="391"/>
        <end position="412"/>
    </location>
</feature>
<keyword evidence="9" id="KW-1185">Reference proteome</keyword>
<dbReference type="STRING" id="156994.SAMN04488028_102355"/>
<proteinExistence type="predicted"/>
<feature type="transmembrane region" description="Helical" evidence="6">
    <location>
        <begin position="366"/>
        <end position="385"/>
    </location>
</feature>
<keyword evidence="2" id="KW-1003">Cell membrane</keyword>
<feature type="domain" description="ABC-2 type transporter transmembrane" evidence="7">
    <location>
        <begin position="19"/>
        <end position="413"/>
    </location>
</feature>
<organism evidence="8 9">
    <name type="scientific">Reichenbachiella agariperforans</name>
    <dbReference type="NCBI Taxonomy" id="156994"/>
    <lineage>
        <taxon>Bacteria</taxon>
        <taxon>Pseudomonadati</taxon>
        <taxon>Bacteroidota</taxon>
        <taxon>Cytophagia</taxon>
        <taxon>Cytophagales</taxon>
        <taxon>Reichenbachiellaceae</taxon>
        <taxon>Reichenbachiella</taxon>
    </lineage>
</organism>
<dbReference type="InterPro" id="IPR051449">
    <property type="entry name" value="ABC-2_transporter_component"/>
</dbReference>
<dbReference type="EMBL" id="FRAA01000002">
    <property type="protein sequence ID" value="SHJ97860.1"/>
    <property type="molecule type" value="Genomic_DNA"/>
</dbReference>
<dbReference type="SUPFAM" id="SSF53850">
    <property type="entry name" value="Periplasmic binding protein-like II"/>
    <property type="match status" value="1"/>
</dbReference>
<reference evidence="9" key="1">
    <citation type="submission" date="2016-11" db="EMBL/GenBank/DDBJ databases">
        <authorList>
            <person name="Varghese N."/>
            <person name="Submissions S."/>
        </authorList>
    </citation>
    <scope>NUCLEOTIDE SEQUENCE [LARGE SCALE GENOMIC DNA]</scope>
    <source>
        <strain evidence="9">DSM 26134</strain>
    </source>
</reference>
<evidence type="ECO:0000259" key="7">
    <source>
        <dbReference type="Pfam" id="PF12698"/>
    </source>
</evidence>
<comment type="subcellular location">
    <subcellularLocation>
        <location evidence="1">Cell membrane</location>
        <topology evidence="1">Multi-pass membrane protein</topology>
    </subcellularLocation>
</comment>
<feature type="transmembrane region" description="Helical" evidence="6">
    <location>
        <begin position="304"/>
        <end position="328"/>
    </location>
</feature>
<accession>A0A1M6NQC4</accession>
<keyword evidence="5 6" id="KW-0472">Membrane</keyword>